<keyword evidence="7 18" id="KW-0863">Zinc-finger</keyword>
<dbReference type="PANTHER" id="PTHR13808">
    <property type="entry name" value="CBP/P300-RELATED"/>
    <property type="match status" value="1"/>
</dbReference>
<dbReference type="SUPFAM" id="SSF57933">
    <property type="entry name" value="TAZ domain"/>
    <property type="match status" value="2"/>
</dbReference>
<dbReference type="PROSITE" id="PS50135">
    <property type="entry name" value="ZF_ZZ_2"/>
    <property type="match status" value="1"/>
</dbReference>
<comment type="caution">
    <text evidence="25">The sequence shown here is derived from an EMBL/GenBank/DDBJ whole genome shotgun (WGS) entry which is preliminary data.</text>
</comment>
<dbReference type="Pfam" id="PF00569">
    <property type="entry name" value="ZZ"/>
    <property type="match status" value="1"/>
</dbReference>
<evidence type="ECO:0000256" key="1">
    <source>
        <dbReference type="ARBA" id="ARBA00002581"/>
    </source>
</evidence>
<feature type="region of interest" description="Disordered" evidence="20">
    <location>
        <begin position="1201"/>
        <end position="1222"/>
    </location>
</feature>
<dbReference type="InterPro" id="IPR001487">
    <property type="entry name" value="Bromodomain"/>
</dbReference>
<evidence type="ECO:0000313" key="26">
    <source>
        <dbReference type="Proteomes" id="UP000266643"/>
    </source>
</evidence>
<dbReference type="SUPFAM" id="SSF57850">
    <property type="entry name" value="RING/U-box"/>
    <property type="match status" value="1"/>
</dbReference>
<feature type="domain" description="TAZ-type" evidence="22">
    <location>
        <begin position="340"/>
        <end position="422"/>
    </location>
</feature>
<dbReference type="PROSITE" id="PS50014">
    <property type="entry name" value="BROMODOMAIN_2"/>
    <property type="match status" value="1"/>
</dbReference>
<proteinExistence type="predicted"/>
<gene>
    <name evidence="25" type="ORF">DYB30_004521</name>
</gene>
<evidence type="ECO:0000256" key="12">
    <source>
        <dbReference type="ARBA" id="ARBA00023159"/>
    </source>
</evidence>
<evidence type="ECO:0000256" key="11">
    <source>
        <dbReference type="ARBA" id="ARBA00023117"/>
    </source>
</evidence>
<dbReference type="GO" id="GO:0003713">
    <property type="term" value="F:transcription coactivator activity"/>
    <property type="evidence" value="ECO:0007669"/>
    <property type="project" value="TreeGrafter"/>
</dbReference>
<dbReference type="InterPro" id="IPR035898">
    <property type="entry name" value="TAZ_dom_sf"/>
</dbReference>
<dbReference type="InterPro" id="IPR036529">
    <property type="entry name" value="KIX_dom_sf"/>
</dbReference>
<keyword evidence="5" id="KW-0808">Transferase</keyword>
<sequence>MDKTFVGDFGLGDATNMFPFTPATGGNLNSSSTIPSNTVMNPLMASQMNPIMGGNPGMNMGQYNTAYQMGNMGNMFMPPGYNNGGVPDDLTGTGGAPLDFPDEFNPQSTAAAAANMMGTPNMHLNNSMIMNNNPMMMLNGANQFNHPNGFQQMMGTNPAAMFGMMTPQQQQFFRQQQQQFAQQQMMQARMMAAQAANAQQQQQIHQQQQQLASDQVPITWQSEKADTTIRHEVINKIVAFLRNQKPNAPVDWIRRLPQMAKKLEEKLYRSAKSKDEYMNEATLKARLQVVARSFHAQRNPHTPPELAGFCQQVALITAKLPADAALEYHKNVQNMLTNQDSYKQGLVNQQQRLLLLRHAMWCRESAKCKATPQCTEMKALWGHIGLCPNMTSCPVEHCISSKFVLSHFHQCSNSQCIVCSVVRQPIEAKDANGGLIMDPHQAMHKLNSLKRSSSDINTGPAVVAPPVAVIPNIPTAQPIPGPSTIPPGSQQFATQMAMIQQKFKDWSMAQLQEHSKKLQVWAEQLKSQIQMLTVECTKQVELFRMALDPAAKVQYHSQAEELQKQLKELKAKLSRCAHQHKIMAFTINGRQTPPRHPTSFESAESMQNLLLKSTNQPNQQHIPMLETSLIQNTPVLELPVKDEHPPDKKIKLDPSPPPTSSSTTTSTTLAVKAEPSPPPPPPASSGTCMLPQMTNAEIRAHVQSLQQSHCASLTVAQLKKKLDPILKNMMEHKFGWVFSTPVDPVALGIPDYFHVIKRPMDFGTIKKKLEGNVYKHMYPFAADVRLTFGNAMTFNNEGEEVYSLASDMLKDFNCEMAKLEAEIGADEAAARAKDGACQLCGSEGLVFEPAILYCNGDCNSKIRRNNYYFCSPDNKFHCCVACHPGLPDTITKPADGGGPPYIKAELCRKKNDDVHEEPWVQCDSCNQWVHQICGLFSDKEKGSEFQCPTCLLQLDNRTVADKKVWTAKSLPRSKLSDYLERRVAKVLQAEDEAMKHDKLIIRQVSNIDKTLMVRDKMYHRYKDQAKYPSEHRFKSKCICMFQEIHGVSVLLFGMYVHEFDEQEAQCNSRRVYVSYLDSVNYLEPAYLRTKLYHEILIGYLEYVKQRGFHTAHIWACPPLKGDDYILYCHPETQKTPKSDRLRHWYIQMLMKAKEEGIVVEINNMYDEYWAVAHASPTDLPYFEGDYWVGLAEELIEKLDEEGKSAKKKKDHKTKKPKHLAKKDARDDVDFHDQLMLKLGEHIHPMKDDFLVVKLFPSCAQCKQAIHHGTIWKESKTCLCDGCYQTQMSTQSNVNETPPYVPIQLTLKEKCSDPDDVVESEIFDTRQAFLSLCQANHYQFDELRRAKHTSMLTLFHLGQLTNGYIYSCNVCKADINSGTRWHCNTCVDYDVCAKCYETKAAAAHGHPLEAVGTVSDVAKKALEERKKSIALHMQLLVHASSCDEGGCASANCEKMKELLRHGAQCKLRATGGCGVCRRVWALLQIHARQCRGSECRVPRCNDLREHLRKLALQQQLMDDRRRAAVTEQYSRQAEDDSNSGGC</sequence>
<evidence type="ECO:0000259" key="22">
    <source>
        <dbReference type="PROSITE" id="PS50134"/>
    </source>
</evidence>
<evidence type="ECO:0000256" key="17">
    <source>
        <dbReference type="PROSITE-ProRule" id="PRU00035"/>
    </source>
</evidence>
<evidence type="ECO:0000259" key="21">
    <source>
        <dbReference type="PROSITE" id="PS50014"/>
    </source>
</evidence>
<dbReference type="InterPro" id="IPR000433">
    <property type="entry name" value="Znf_ZZ"/>
</dbReference>
<dbReference type="Pfam" id="PF08214">
    <property type="entry name" value="HAT_KAT11"/>
    <property type="match status" value="1"/>
</dbReference>
<accession>A0A397DGV7</accession>
<dbReference type="InterPro" id="IPR013178">
    <property type="entry name" value="Histone_AcTrfase_Rtt109/CBP"/>
</dbReference>
<dbReference type="SMART" id="SM00291">
    <property type="entry name" value="ZnF_ZZ"/>
    <property type="match status" value="1"/>
</dbReference>
<dbReference type="SMART" id="SM01250">
    <property type="entry name" value="KAT11"/>
    <property type="match status" value="1"/>
</dbReference>
<comment type="subcellular location">
    <subcellularLocation>
        <location evidence="2">Nucleus</location>
    </subcellularLocation>
</comment>
<dbReference type="InterPro" id="IPR036546">
    <property type="entry name" value="MED15_KIX"/>
</dbReference>
<comment type="function">
    <text evidence="1">Acetyltransferase enzyme. Acetylates histones, giving a specific tag for transcriptional activation.</text>
</comment>
<evidence type="ECO:0000256" key="6">
    <source>
        <dbReference type="ARBA" id="ARBA00022723"/>
    </source>
</evidence>
<feature type="coiled-coil region" evidence="19">
    <location>
        <begin position="802"/>
        <end position="829"/>
    </location>
</feature>
<evidence type="ECO:0000256" key="19">
    <source>
        <dbReference type="SAM" id="Coils"/>
    </source>
</evidence>
<dbReference type="VEuPathDB" id="FungiDB:H257_05544"/>
<dbReference type="PROSITE" id="PS50134">
    <property type="entry name" value="ZF_TAZ"/>
    <property type="match status" value="2"/>
</dbReference>
<dbReference type="GO" id="GO:0008270">
    <property type="term" value="F:zinc ion binding"/>
    <property type="evidence" value="ECO:0007669"/>
    <property type="project" value="UniProtKB-KW"/>
</dbReference>
<feature type="compositionally biased region" description="Basic residues" evidence="20">
    <location>
        <begin position="1205"/>
        <end position="1220"/>
    </location>
</feature>
<keyword evidence="9" id="KW-0156">Chromatin regulator</keyword>
<dbReference type="PROSITE" id="PS01357">
    <property type="entry name" value="ZF_ZZ_1"/>
    <property type="match status" value="1"/>
</dbReference>
<dbReference type="GO" id="GO:0031490">
    <property type="term" value="F:chromatin DNA binding"/>
    <property type="evidence" value="ECO:0007669"/>
    <property type="project" value="TreeGrafter"/>
</dbReference>
<dbReference type="InterPro" id="IPR013083">
    <property type="entry name" value="Znf_RING/FYVE/PHD"/>
</dbReference>
<evidence type="ECO:0000256" key="3">
    <source>
        <dbReference type="ARBA" id="ARBA00013184"/>
    </source>
</evidence>
<dbReference type="InterPro" id="IPR000197">
    <property type="entry name" value="Znf_TAZ"/>
</dbReference>
<dbReference type="SUPFAM" id="SSF47040">
    <property type="entry name" value="Kix domain of CBP (creb binding protein)"/>
    <property type="match status" value="1"/>
</dbReference>
<organism evidence="25 26">
    <name type="scientific">Aphanomyces astaci</name>
    <name type="common">Crayfish plague agent</name>
    <dbReference type="NCBI Taxonomy" id="112090"/>
    <lineage>
        <taxon>Eukaryota</taxon>
        <taxon>Sar</taxon>
        <taxon>Stramenopiles</taxon>
        <taxon>Oomycota</taxon>
        <taxon>Saprolegniomycetes</taxon>
        <taxon>Saprolegniales</taxon>
        <taxon>Verrucalvaceae</taxon>
        <taxon>Aphanomyces</taxon>
    </lineage>
</organism>
<dbReference type="Gene3D" id="3.30.40.10">
    <property type="entry name" value="Zinc/RING finger domain, C3HC4 (zinc finger)"/>
    <property type="match status" value="1"/>
</dbReference>
<dbReference type="InterPro" id="IPR001965">
    <property type="entry name" value="Znf_PHD"/>
</dbReference>
<evidence type="ECO:0000256" key="4">
    <source>
        <dbReference type="ARBA" id="ARBA00022481"/>
    </source>
</evidence>
<keyword evidence="8" id="KW-0862">Zinc</keyword>
<dbReference type="PROSITE" id="PS51727">
    <property type="entry name" value="CBP_P300_HAT"/>
    <property type="match status" value="1"/>
</dbReference>
<dbReference type="EMBL" id="QUTD01004962">
    <property type="protein sequence ID" value="RHY65030.1"/>
    <property type="molecule type" value="Genomic_DNA"/>
</dbReference>
<dbReference type="GO" id="GO:0000123">
    <property type="term" value="C:histone acetyltransferase complex"/>
    <property type="evidence" value="ECO:0007669"/>
    <property type="project" value="TreeGrafter"/>
</dbReference>
<feature type="domain" description="ZZ-type" evidence="23">
    <location>
        <begin position="1362"/>
        <end position="1415"/>
    </location>
</feature>
<dbReference type="Proteomes" id="UP000266643">
    <property type="component" value="Unassembled WGS sequence"/>
</dbReference>
<dbReference type="EC" id="2.3.1.48" evidence="3"/>
<dbReference type="InterPro" id="IPR043145">
    <property type="entry name" value="Znf_ZZ_sf"/>
</dbReference>
<dbReference type="InterPro" id="IPR011011">
    <property type="entry name" value="Znf_FYVE_PHD"/>
</dbReference>
<dbReference type="Pfam" id="PF00439">
    <property type="entry name" value="Bromodomain"/>
    <property type="match status" value="1"/>
</dbReference>
<keyword evidence="6" id="KW-0479">Metal-binding</keyword>
<dbReference type="Pfam" id="PF02135">
    <property type="entry name" value="zf-TAZ"/>
    <property type="match status" value="2"/>
</dbReference>
<evidence type="ECO:0000256" key="2">
    <source>
        <dbReference type="ARBA" id="ARBA00004123"/>
    </source>
</evidence>
<dbReference type="GO" id="GO:0045944">
    <property type="term" value="P:positive regulation of transcription by RNA polymerase II"/>
    <property type="evidence" value="ECO:0007669"/>
    <property type="project" value="TreeGrafter"/>
</dbReference>
<dbReference type="GO" id="GO:0005634">
    <property type="term" value="C:nucleus"/>
    <property type="evidence" value="ECO:0007669"/>
    <property type="project" value="UniProtKB-SubCell"/>
</dbReference>
<dbReference type="PRINTS" id="PR00503">
    <property type="entry name" value="BROMODOMAIN"/>
</dbReference>
<keyword evidence="10" id="KW-0805">Transcription regulation</keyword>
<dbReference type="CDD" id="cd02249">
    <property type="entry name" value="ZZ"/>
    <property type="match status" value="1"/>
</dbReference>
<evidence type="ECO:0000256" key="5">
    <source>
        <dbReference type="ARBA" id="ARBA00022679"/>
    </source>
</evidence>
<keyword evidence="15" id="KW-0012">Acyltransferase</keyword>
<name>A0A397DGV7_APHAT</name>
<keyword evidence="13" id="KW-0804">Transcription</keyword>
<keyword evidence="19" id="KW-0175">Coiled coil</keyword>
<comment type="catalytic activity">
    <reaction evidence="16">
        <text>L-lysyl-[protein] + acetyl-CoA = N(6)-acetyl-L-lysyl-[protein] + CoA + H(+)</text>
        <dbReference type="Rhea" id="RHEA:45948"/>
        <dbReference type="Rhea" id="RHEA-COMP:9752"/>
        <dbReference type="Rhea" id="RHEA-COMP:10731"/>
        <dbReference type="ChEBI" id="CHEBI:15378"/>
        <dbReference type="ChEBI" id="CHEBI:29969"/>
        <dbReference type="ChEBI" id="CHEBI:57287"/>
        <dbReference type="ChEBI" id="CHEBI:57288"/>
        <dbReference type="ChEBI" id="CHEBI:61930"/>
        <dbReference type="EC" id="2.3.1.48"/>
    </reaction>
</comment>
<dbReference type="Gene3D" id="3.30.60.90">
    <property type="match status" value="1"/>
</dbReference>
<dbReference type="SMART" id="SM00249">
    <property type="entry name" value="PHD"/>
    <property type="match status" value="1"/>
</dbReference>
<dbReference type="SMART" id="SM00297">
    <property type="entry name" value="BROMO"/>
    <property type="match status" value="1"/>
</dbReference>
<protein>
    <recommendedName>
        <fullName evidence="3">histone acetyltransferase</fullName>
        <ecNumber evidence="3">2.3.1.48</ecNumber>
    </recommendedName>
</protein>
<evidence type="ECO:0000256" key="20">
    <source>
        <dbReference type="SAM" id="MobiDB-lite"/>
    </source>
</evidence>
<dbReference type="SUPFAM" id="SSF47370">
    <property type="entry name" value="Bromodomain"/>
    <property type="match status" value="1"/>
</dbReference>
<keyword evidence="14" id="KW-0539">Nucleus</keyword>
<dbReference type="InterPro" id="IPR036427">
    <property type="entry name" value="Bromodomain-like_sf"/>
</dbReference>
<evidence type="ECO:0000259" key="24">
    <source>
        <dbReference type="PROSITE" id="PS51727"/>
    </source>
</evidence>
<dbReference type="PANTHER" id="PTHR13808:SF1">
    <property type="entry name" value="HISTONE ACETYLTRANSFERASE"/>
    <property type="match status" value="1"/>
</dbReference>
<dbReference type="Gene3D" id="1.10.246.20">
    <property type="entry name" value="Coactivator CBP, KIX domain"/>
    <property type="match status" value="1"/>
</dbReference>
<evidence type="ECO:0000256" key="15">
    <source>
        <dbReference type="ARBA" id="ARBA00023315"/>
    </source>
</evidence>
<evidence type="ECO:0000256" key="16">
    <source>
        <dbReference type="ARBA" id="ARBA00048017"/>
    </source>
</evidence>
<dbReference type="Gene3D" id="1.20.920.10">
    <property type="entry name" value="Bromodomain-like"/>
    <property type="match status" value="1"/>
</dbReference>
<evidence type="ECO:0000256" key="13">
    <source>
        <dbReference type="ARBA" id="ARBA00023163"/>
    </source>
</evidence>
<keyword evidence="11 17" id="KW-0103">Bromodomain</keyword>
<feature type="coiled-coil region" evidence="19">
    <location>
        <begin position="552"/>
        <end position="579"/>
    </location>
</feature>
<evidence type="ECO:0000256" key="18">
    <source>
        <dbReference type="PROSITE-ProRule" id="PRU00228"/>
    </source>
</evidence>
<dbReference type="InterPro" id="IPR031162">
    <property type="entry name" value="CBP_P300_HAT"/>
</dbReference>
<dbReference type="GO" id="GO:0004402">
    <property type="term" value="F:histone acetyltransferase activity"/>
    <property type="evidence" value="ECO:0007669"/>
    <property type="project" value="InterPro"/>
</dbReference>
<evidence type="ECO:0000256" key="10">
    <source>
        <dbReference type="ARBA" id="ARBA00023015"/>
    </source>
</evidence>
<evidence type="ECO:0000256" key="7">
    <source>
        <dbReference type="ARBA" id="ARBA00022771"/>
    </source>
</evidence>
<dbReference type="SMART" id="SM00551">
    <property type="entry name" value="ZnF_TAZ"/>
    <property type="match status" value="2"/>
</dbReference>
<feature type="domain" description="Bromo" evidence="21">
    <location>
        <begin position="730"/>
        <end position="802"/>
    </location>
</feature>
<dbReference type="SUPFAM" id="SSF57903">
    <property type="entry name" value="FYVE/PHD zinc finger"/>
    <property type="match status" value="1"/>
</dbReference>
<feature type="region of interest" description="Disordered" evidence="20">
    <location>
        <begin position="639"/>
        <end position="686"/>
    </location>
</feature>
<dbReference type="Pfam" id="PF16987">
    <property type="entry name" value="KIX_2"/>
    <property type="match status" value="1"/>
</dbReference>
<keyword evidence="4" id="KW-0488">Methylation</keyword>
<dbReference type="GO" id="GO:0140297">
    <property type="term" value="F:DNA-binding transcription factor binding"/>
    <property type="evidence" value="ECO:0007669"/>
    <property type="project" value="UniProtKB-ARBA"/>
</dbReference>
<evidence type="ECO:0000256" key="9">
    <source>
        <dbReference type="ARBA" id="ARBA00022853"/>
    </source>
</evidence>
<evidence type="ECO:0000256" key="8">
    <source>
        <dbReference type="ARBA" id="ARBA00022833"/>
    </source>
</evidence>
<feature type="domain" description="TAZ-type" evidence="22">
    <location>
        <begin position="1421"/>
        <end position="1502"/>
    </location>
</feature>
<feature type="compositionally biased region" description="Basic and acidic residues" evidence="20">
    <location>
        <begin position="639"/>
        <end position="652"/>
    </location>
</feature>
<dbReference type="Gene3D" id="1.20.1020.10">
    <property type="entry name" value="TAZ domain"/>
    <property type="match status" value="2"/>
</dbReference>
<dbReference type="GO" id="GO:0005667">
    <property type="term" value="C:transcription regulator complex"/>
    <property type="evidence" value="ECO:0007669"/>
    <property type="project" value="TreeGrafter"/>
</dbReference>
<reference evidence="25 26" key="1">
    <citation type="submission" date="2018-08" db="EMBL/GenBank/DDBJ databases">
        <title>Aphanomyces genome sequencing and annotation.</title>
        <authorList>
            <person name="Minardi D."/>
            <person name="Oidtmann B."/>
            <person name="Van Der Giezen M."/>
            <person name="Studholme D.J."/>
        </authorList>
    </citation>
    <scope>NUCLEOTIDE SEQUENCE [LARGE SCALE GENOMIC DNA]</scope>
    <source>
        <strain evidence="25 26">D2</strain>
    </source>
</reference>
<evidence type="ECO:0000313" key="25">
    <source>
        <dbReference type="EMBL" id="RHY65030.1"/>
    </source>
</evidence>
<keyword evidence="12" id="KW-0010">Activator</keyword>
<evidence type="ECO:0000256" key="14">
    <source>
        <dbReference type="ARBA" id="ARBA00023242"/>
    </source>
</evidence>
<feature type="domain" description="CBP/p300-type HAT" evidence="24">
    <location>
        <begin position="964"/>
        <end position="1361"/>
    </location>
</feature>
<evidence type="ECO:0000259" key="23">
    <source>
        <dbReference type="PROSITE" id="PS50135"/>
    </source>
</evidence>